<keyword evidence="2 3" id="KW-0694">RNA-binding</keyword>
<dbReference type="PANTHER" id="PTHR24012">
    <property type="entry name" value="RNA BINDING PROTEIN"/>
    <property type="match status" value="1"/>
</dbReference>
<dbReference type="FunFam" id="3.30.70.330:FF:000383">
    <property type="entry name" value="Sex lethal, isoform D"/>
    <property type="match status" value="1"/>
</dbReference>
<dbReference type="GO" id="GO:0003729">
    <property type="term" value="F:mRNA binding"/>
    <property type="evidence" value="ECO:0007669"/>
    <property type="project" value="UniProtKB-ARBA"/>
</dbReference>
<dbReference type="InterPro" id="IPR000504">
    <property type="entry name" value="RRM_dom"/>
</dbReference>
<evidence type="ECO:0000313" key="7">
    <source>
        <dbReference type="Proteomes" id="UP000580250"/>
    </source>
</evidence>
<keyword evidence="1" id="KW-0677">Repeat</keyword>
<feature type="domain" description="RRM" evidence="5">
    <location>
        <begin position="130"/>
        <end position="209"/>
    </location>
</feature>
<dbReference type="OrthoDB" id="410044at2759"/>
<dbReference type="Pfam" id="PF00076">
    <property type="entry name" value="RRM_1"/>
    <property type="match status" value="3"/>
</dbReference>
<dbReference type="AlphaFoldDB" id="A0A6V7V359"/>
<dbReference type="EMBL" id="CAJEWN010000152">
    <property type="protein sequence ID" value="CAD2169364.1"/>
    <property type="molecule type" value="Genomic_DNA"/>
</dbReference>
<organism evidence="6 7">
    <name type="scientific">Meloidogyne enterolobii</name>
    <name type="common">Root-knot nematode worm</name>
    <name type="synonym">Meloidogyne mayaguensis</name>
    <dbReference type="NCBI Taxonomy" id="390850"/>
    <lineage>
        <taxon>Eukaryota</taxon>
        <taxon>Metazoa</taxon>
        <taxon>Ecdysozoa</taxon>
        <taxon>Nematoda</taxon>
        <taxon>Chromadorea</taxon>
        <taxon>Rhabditida</taxon>
        <taxon>Tylenchina</taxon>
        <taxon>Tylenchomorpha</taxon>
        <taxon>Tylenchoidea</taxon>
        <taxon>Meloidogynidae</taxon>
        <taxon>Meloidogyninae</taxon>
        <taxon>Meloidogyne</taxon>
    </lineage>
</organism>
<evidence type="ECO:0000259" key="5">
    <source>
        <dbReference type="PROSITE" id="PS50102"/>
    </source>
</evidence>
<feature type="compositionally biased region" description="Low complexity" evidence="4">
    <location>
        <begin position="19"/>
        <end position="30"/>
    </location>
</feature>
<comment type="caution">
    <text evidence="6">The sequence shown here is derived from an EMBL/GenBank/DDBJ whole genome shotgun (WGS) entry which is preliminary data.</text>
</comment>
<evidence type="ECO:0000256" key="1">
    <source>
        <dbReference type="ARBA" id="ARBA00022737"/>
    </source>
</evidence>
<gene>
    <name evidence="6" type="ORF">MENT_LOCUS20698</name>
</gene>
<proteinExistence type="predicted"/>
<dbReference type="FunFam" id="3.30.70.330:FF:000013">
    <property type="entry name" value="CUGBP Elav-like family member 1 isoform 2"/>
    <property type="match status" value="1"/>
</dbReference>
<dbReference type="Proteomes" id="UP000580250">
    <property type="component" value="Unassembled WGS sequence"/>
</dbReference>
<name>A0A6V7V359_MELEN</name>
<evidence type="ECO:0000256" key="4">
    <source>
        <dbReference type="SAM" id="MobiDB-lite"/>
    </source>
</evidence>
<dbReference type="GO" id="GO:0005737">
    <property type="term" value="C:cytoplasm"/>
    <property type="evidence" value="ECO:0007669"/>
    <property type="project" value="UniProtKB-ARBA"/>
</dbReference>
<feature type="region of interest" description="Disordered" evidence="4">
    <location>
        <begin position="19"/>
        <end position="40"/>
    </location>
</feature>
<dbReference type="GO" id="GO:0009967">
    <property type="term" value="P:positive regulation of signal transduction"/>
    <property type="evidence" value="ECO:0007669"/>
    <property type="project" value="UniProtKB-ARBA"/>
</dbReference>
<accession>A0A6V7V359</accession>
<dbReference type="GO" id="GO:0010629">
    <property type="term" value="P:negative regulation of gene expression"/>
    <property type="evidence" value="ECO:0007669"/>
    <property type="project" value="UniProtKB-ARBA"/>
</dbReference>
<dbReference type="Gene3D" id="3.30.70.330">
    <property type="match status" value="3"/>
</dbReference>
<sequence length="481" mass="53677">MESSSNIIQDKISLHQDFINIPQNNNSPNNEETTTDGPDSDTIKMFVGQIPKSWDENKLIEFFTQYGPVFQLNILRDKGSEESKGCCFVTFYHRKDAINAQNALHNVHTMPGLGHPVQMKPADTENRNDRKLFIGMLSKSMDENDVRKIFKDFGQIEECNILRDQGKSKGCAFLTFVSRSCALQAVRKMNQSQIFEGCNKPIVVKFVDGGKEKNAGTKRLDVNRGESNNNFGAMTQLQNTVGQKPGTEILTNLVSLLQQPGIAALINSAISPQLPQRELNDAINYGGFEKPAITPGIFPNVNQKSDTQLATLHQNQRLLTPFQQQSATKFCIPPAFLAQNHQNLLAQICSLQMTGFFTNPITAPNFQQTQIREIQPNAAMSPSEKNSRGPEGCNLFIYHLPQEFSDSDLFSLFCNYGPILSAKVFVDKQTNLSKCFGFVSFNNANSAQNAITGMNGFQVGNKRLKVQLKRSDMKPYEKPSN</sequence>
<dbReference type="SMART" id="SM00360">
    <property type="entry name" value="RRM"/>
    <property type="match status" value="3"/>
</dbReference>
<evidence type="ECO:0000313" key="6">
    <source>
        <dbReference type="EMBL" id="CAD2169364.1"/>
    </source>
</evidence>
<evidence type="ECO:0000256" key="3">
    <source>
        <dbReference type="PROSITE-ProRule" id="PRU00176"/>
    </source>
</evidence>
<feature type="domain" description="RRM" evidence="5">
    <location>
        <begin position="393"/>
        <end position="471"/>
    </location>
</feature>
<dbReference type="PROSITE" id="PS50102">
    <property type="entry name" value="RRM"/>
    <property type="match status" value="3"/>
</dbReference>
<protein>
    <recommendedName>
        <fullName evidence="5">RRM domain-containing protein</fullName>
    </recommendedName>
</protein>
<reference evidence="6 7" key="1">
    <citation type="submission" date="2020-08" db="EMBL/GenBank/DDBJ databases">
        <authorList>
            <person name="Koutsovoulos G."/>
            <person name="Danchin GJ E."/>
        </authorList>
    </citation>
    <scope>NUCLEOTIDE SEQUENCE [LARGE SCALE GENOMIC DNA]</scope>
</reference>
<dbReference type="InterPro" id="IPR012677">
    <property type="entry name" value="Nucleotide-bd_a/b_plait_sf"/>
</dbReference>
<dbReference type="InterPro" id="IPR035979">
    <property type="entry name" value="RBD_domain_sf"/>
</dbReference>
<evidence type="ECO:0000256" key="2">
    <source>
        <dbReference type="ARBA" id="ARBA00022884"/>
    </source>
</evidence>
<dbReference type="SUPFAM" id="SSF54928">
    <property type="entry name" value="RNA-binding domain, RBD"/>
    <property type="match status" value="2"/>
</dbReference>
<feature type="domain" description="RRM" evidence="5">
    <location>
        <begin position="43"/>
        <end position="124"/>
    </location>
</feature>